<dbReference type="InterPro" id="IPR022499">
    <property type="entry name" value="PRTRC_protein-A"/>
</dbReference>
<dbReference type="GO" id="GO:0046872">
    <property type="term" value="F:metal ion binding"/>
    <property type="evidence" value="ECO:0007669"/>
    <property type="project" value="UniProtKB-KW"/>
</dbReference>
<dbReference type="Pfam" id="PF14464">
    <property type="entry name" value="Prok-JAB"/>
    <property type="match status" value="1"/>
</dbReference>
<dbReference type="RefSeq" id="WP_147072057.1">
    <property type="nucleotide sequence ID" value="NZ_AP021884.1"/>
</dbReference>
<organism evidence="8 9">
    <name type="scientific">Sulfuriferula plumbiphila</name>
    <dbReference type="NCBI Taxonomy" id="171865"/>
    <lineage>
        <taxon>Bacteria</taxon>
        <taxon>Pseudomonadati</taxon>
        <taxon>Pseudomonadota</taxon>
        <taxon>Betaproteobacteria</taxon>
        <taxon>Nitrosomonadales</taxon>
        <taxon>Sulfuricellaceae</taxon>
        <taxon>Sulfuriferula</taxon>
    </lineage>
</organism>
<evidence type="ECO:0000256" key="2">
    <source>
        <dbReference type="ARBA" id="ARBA00022723"/>
    </source>
</evidence>
<keyword evidence="3" id="KW-0378">Hydrolase</keyword>
<dbReference type="InterPro" id="IPR028090">
    <property type="entry name" value="JAB_dom_prok"/>
</dbReference>
<keyword evidence="5" id="KW-0482">Metalloprotease</keyword>
<evidence type="ECO:0008006" key="10">
    <source>
        <dbReference type="Google" id="ProtNLM"/>
    </source>
</evidence>
<keyword evidence="1" id="KW-0645">Protease</keyword>
<dbReference type="Pfam" id="PF09436">
    <property type="entry name" value="DUF2016"/>
    <property type="match status" value="1"/>
</dbReference>
<name>A0A512L6Z0_9PROT</name>
<evidence type="ECO:0000313" key="8">
    <source>
        <dbReference type="EMBL" id="GEP30207.1"/>
    </source>
</evidence>
<dbReference type="EMBL" id="BKAD01000012">
    <property type="protein sequence ID" value="GEP30207.1"/>
    <property type="molecule type" value="Genomic_DNA"/>
</dbReference>
<evidence type="ECO:0000259" key="6">
    <source>
        <dbReference type="Pfam" id="PF09436"/>
    </source>
</evidence>
<evidence type="ECO:0000259" key="7">
    <source>
        <dbReference type="Pfam" id="PF14464"/>
    </source>
</evidence>
<sequence>MIDPRDVALQRTCPILAAPRFGVLPEMKNGQRVVVAANGVFIQMKLDWLDCTLRLADVASAPPLPYGTVQERIAFAFGVIPVRLLEAFIEAGRARLPNEAAGGLIYSRRTNGLRLQMYDALQTSPDGIDYRMPKLEEDESIAIDLHTHGRSPAFWSPTDNRDDQGVKVAGVFGHLHQARPSAAFRLAVNGYYQSLRHPWEAAKPPEDDLEAGSCWLILKWLGLARGGQWNI</sequence>
<dbReference type="OrthoDB" id="8558084at2"/>
<evidence type="ECO:0000313" key="9">
    <source>
        <dbReference type="Proteomes" id="UP000321337"/>
    </source>
</evidence>
<dbReference type="InterPro" id="IPR018560">
    <property type="entry name" value="DUF2016"/>
</dbReference>
<dbReference type="GO" id="GO:0006508">
    <property type="term" value="P:proteolysis"/>
    <property type="evidence" value="ECO:0007669"/>
    <property type="project" value="UniProtKB-KW"/>
</dbReference>
<evidence type="ECO:0000256" key="5">
    <source>
        <dbReference type="ARBA" id="ARBA00023049"/>
    </source>
</evidence>
<keyword evidence="4" id="KW-0862">Zinc</keyword>
<evidence type="ECO:0000256" key="1">
    <source>
        <dbReference type="ARBA" id="ARBA00022670"/>
    </source>
</evidence>
<dbReference type="NCBIfam" id="TIGR03735">
    <property type="entry name" value="PRTRC_A"/>
    <property type="match status" value="1"/>
</dbReference>
<dbReference type="Proteomes" id="UP000321337">
    <property type="component" value="Unassembled WGS sequence"/>
</dbReference>
<feature type="domain" description="JAB" evidence="7">
    <location>
        <begin position="82"/>
        <end position="177"/>
    </location>
</feature>
<evidence type="ECO:0000256" key="3">
    <source>
        <dbReference type="ARBA" id="ARBA00022801"/>
    </source>
</evidence>
<feature type="domain" description="DUF2016" evidence="6">
    <location>
        <begin position="3"/>
        <end position="75"/>
    </location>
</feature>
<reference evidence="8 9" key="1">
    <citation type="submission" date="2019-07" db="EMBL/GenBank/DDBJ databases">
        <title>Whole genome shotgun sequence of Thiobacillus plumbophilus NBRC 107929.</title>
        <authorList>
            <person name="Hosoyama A."/>
            <person name="Uohara A."/>
            <person name="Ohji S."/>
            <person name="Ichikawa N."/>
        </authorList>
    </citation>
    <scope>NUCLEOTIDE SEQUENCE [LARGE SCALE GENOMIC DNA]</scope>
    <source>
        <strain evidence="8 9">NBRC 107929</strain>
    </source>
</reference>
<dbReference type="GO" id="GO:0008237">
    <property type="term" value="F:metallopeptidase activity"/>
    <property type="evidence" value="ECO:0007669"/>
    <property type="project" value="UniProtKB-KW"/>
</dbReference>
<proteinExistence type="predicted"/>
<dbReference type="AlphaFoldDB" id="A0A512L6Z0"/>
<comment type="caution">
    <text evidence="8">The sequence shown here is derived from an EMBL/GenBank/DDBJ whole genome shotgun (WGS) entry which is preliminary data.</text>
</comment>
<protein>
    <recommendedName>
        <fullName evidence="10">PRTRC system protein A</fullName>
    </recommendedName>
</protein>
<keyword evidence="2" id="KW-0479">Metal-binding</keyword>
<keyword evidence="9" id="KW-1185">Reference proteome</keyword>
<evidence type="ECO:0000256" key="4">
    <source>
        <dbReference type="ARBA" id="ARBA00022833"/>
    </source>
</evidence>
<accession>A0A512L6Z0</accession>
<gene>
    <name evidence="8" type="ORF">TPL01_13450</name>
</gene>